<evidence type="ECO:0000256" key="10">
    <source>
        <dbReference type="SAM" id="MobiDB-lite"/>
    </source>
</evidence>
<feature type="transmembrane region" description="Helical" evidence="11">
    <location>
        <begin position="110"/>
        <end position="129"/>
    </location>
</feature>
<evidence type="ECO:0000256" key="3">
    <source>
        <dbReference type="ARBA" id="ARBA00022679"/>
    </source>
</evidence>
<evidence type="ECO:0000313" key="13">
    <source>
        <dbReference type="EMBL" id="KIL68063.1"/>
    </source>
</evidence>
<dbReference type="AlphaFoldDB" id="A0A0C2XGM0"/>
<comment type="subcellular location">
    <subcellularLocation>
        <location evidence="1">Endoplasmic reticulum membrane</location>
        <topology evidence="1">Multi-pass membrane protein</topology>
    </subcellularLocation>
</comment>
<dbReference type="PROSITE" id="PS50922">
    <property type="entry name" value="TLC"/>
    <property type="match status" value="1"/>
</dbReference>
<reference evidence="13 14" key="1">
    <citation type="submission" date="2014-04" db="EMBL/GenBank/DDBJ databases">
        <title>Evolutionary Origins and Diversification of the Mycorrhizal Mutualists.</title>
        <authorList>
            <consortium name="DOE Joint Genome Institute"/>
            <consortium name="Mycorrhizal Genomics Consortium"/>
            <person name="Kohler A."/>
            <person name="Kuo A."/>
            <person name="Nagy L.G."/>
            <person name="Floudas D."/>
            <person name="Copeland A."/>
            <person name="Barry K.W."/>
            <person name="Cichocki N."/>
            <person name="Veneault-Fourrey C."/>
            <person name="LaButti K."/>
            <person name="Lindquist E.A."/>
            <person name="Lipzen A."/>
            <person name="Lundell T."/>
            <person name="Morin E."/>
            <person name="Murat C."/>
            <person name="Riley R."/>
            <person name="Ohm R."/>
            <person name="Sun H."/>
            <person name="Tunlid A."/>
            <person name="Henrissat B."/>
            <person name="Grigoriev I.V."/>
            <person name="Hibbett D.S."/>
            <person name="Martin F."/>
        </authorList>
    </citation>
    <scope>NUCLEOTIDE SEQUENCE [LARGE SCALE GENOMIC DNA]</scope>
    <source>
        <strain evidence="13 14">Koide BX008</strain>
    </source>
</reference>
<feature type="non-terminal residue" evidence="13">
    <location>
        <position position="1"/>
    </location>
</feature>
<evidence type="ECO:0000256" key="8">
    <source>
        <dbReference type="ARBA" id="ARBA00023180"/>
    </source>
</evidence>
<evidence type="ECO:0000313" key="14">
    <source>
        <dbReference type="Proteomes" id="UP000054549"/>
    </source>
</evidence>
<accession>A0A0C2XGM0</accession>
<keyword evidence="4 9" id="KW-0812">Transmembrane</keyword>
<dbReference type="GO" id="GO:0050291">
    <property type="term" value="F:sphingosine N-acyltransferase activity"/>
    <property type="evidence" value="ECO:0007669"/>
    <property type="project" value="InterPro"/>
</dbReference>
<dbReference type="PANTHER" id="PTHR12560">
    <property type="entry name" value="LONGEVITY ASSURANCE FACTOR 1 LAG1"/>
    <property type="match status" value="1"/>
</dbReference>
<keyword evidence="5" id="KW-0256">Endoplasmic reticulum</keyword>
<protein>
    <recommendedName>
        <fullName evidence="12">TLC domain-containing protein</fullName>
    </recommendedName>
</protein>
<evidence type="ECO:0000256" key="2">
    <source>
        <dbReference type="ARBA" id="ARBA00009808"/>
    </source>
</evidence>
<dbReference type="FunCoup" id="A0A0C2XGM0">
    <property type="interactions" value="331"/>
</dbReference>
<dbReference type="OrthoDB" id="3053196at2759"/>
<dbReference type="EMBL" id="KN818229">
    <property type="protein sequence ID" value="KIL68063.1"/>
    <property type="molecule type" value="Genomic_DNA"/>
</dbReference>
<gene>
    <name evidence="13" type="ORF">M378DRAFT_72286</name>
</gene>
<evidence type="ECO:0000256" key="4">
    <source>
        <dbReference type="ARBA" id="ARBA00022692"/>
    </source>
</evidence>
<feature type="domain" description="TLC" evidence="12">
    <location>
        <begin position="145"/>
        <end position="364"/>
    </location>
</feature>
<feature type="transmembrane region" description="Helical" evidence="11">
    <location>
        <begin position="150"/>
        <end position="168"/>
    </location>
</feature>
<dbReference type="GO" id="GO:0005789">
    <property type="term" value="C:endoplasmic reticulum membrane"/>
    <property type="evidence" value="ECO:0007669"/>
    <property type="project" value="UniProtKB-SubCell"/>
</dbReference>
<dbReference type="SMART" id="SM00724">
    <property type="entry name" value="TLC"/>
    <property type="match status" value="1"/>
</dbReference>
<evidence type="ECO:0000259" key="12">
    <source>
        <dbReference type="PROSITE" id="PS50922"/>
    </source>
</evidence>
<evidence type="ECO:0000256" key="7">
    <source>
        <dbReference type="ARBA" id="ARBA00023136"/>
    </source>
</evidence>
<dbReference type="InParanoid" id="A0A0C2XGM0"/>
<keyword evidence="6 11" id="KW-1133">Transmembrane helix</keyword>
<sequence>DPSHHLAGPFLPQTPFGSVSPRSPTFQPIKHVPRAFWLRWAIDPSKSSSSRAAFKLLLVPVVMYVNWELLTPAVVSPALPNPFAPFFLLSGRIPTTSNEDPRYAKSYYDVLFIIYYVIFWSMIRQWLTLKLSRPLARYFRIRKEAKINRFGEQAYAFLYFLAFSAWGYRVTTQLPTYWYNTEFFWRDYPHWDMKPELKRYYLMQSSYWCQQLLVLLLGLEKPRKDYLELVAHHIVTLWLVGWSYLTNLTLIGNAVFVSMDIPDTFLAFSKLLNYMQWNIAKLYAFAFFMCVWTYFRHYLNLRILWSVWSEFHLIPEHTKQWKIDDGVWLPQWMRYQVFAPLVLLQLLNLFWFYLMWRILLRALVTSQVDDDRSDDDDDDDKDE</sequence>
<dbReference type="STRING" id="946122.A0A0C2XGM0"/>
<feature type="region of interest" description="Disordered" evidence="10">
    <location>
        <begin position="1"/>
        <end position="22"/>
    </location>
</feature>
<dbReference type="Proteomes" id="UP000054549">
    <property type="component" value="Unassembled WGS sequence"/>
</dbReference>
<evidence type="ECO:0000256" key="5">
    <source>
        <dbReference type="ARBA" id="ARBA00022824"/>
    </source>
</evidence>
<proteinExistence type="inferred from homology"/>
<keyword evidence="14" id="KW-1185">Reference proteome</keyword>
<dbReference type="GO" id="GO:0046513">
    <property type="term" value="P:ceramide biosynthetic process"/>
    <property type="evidence" value="ECO:0007669"/>
    <property type="project" value="InterPro"/>
</dbReference>
<organism evidence="13 14">
    <name type="scientific">Amanita muscaria (strain Koide BX008)</name>
    <dbReference type="NCBI Taxonomy" id="946122"/>
    <lineage>
        <taxon>Eukaryota</taxon>
        <taxon>Fungi</taxon>
        <taxon>Dikarya</taxon>
        <taxon>Basidiomycota</taxon>
        <taxon>Agaricomycotina</taxon>
        <taxon>Agaricomycetes</taxon>
        <taxon>Agaricomycetidae</taxon>
        <taxon>Agaricales</taxon>
        <taxon>Pluteineae</taxon>
        <taxon>Amanitaceae</taxon>
        <taxon>Amanita</taxon>
    </lineage>
</organism>
<keyword evidence="7 9" id="KW-0472">Membrane</keyword>
<comment type="similarity">
    <text evidence="2">Belongs to the sphingosine N-acyltransferase family.</text>
</comment>
<dbReference type="Pfam" id="PF03798">
    <property type="entry name" value="TRAM_LAG1_CLN8"/>
    <property type="match status" value="1"/>
</dbReference>
<dbReference type="PIRSF" id="PIRSF005225">
    <property type="entry name" value="LAG1_LAC1"/>
    <property type="match status" value="1"/>
</dbReference>
<keyword evidence="8" id="KW-0325">Glycoprotein</keyword>
<dbReference type="HOGENOM" id="CLU_028277_4_1_1"/>
<dbReference type="PANTHER" id="PTHR12560:SF11">
    <property type="entry name" value="CERAMIDE SYNTHASE LAC1-RELATED"/>
    <property type="match status" value="1"/>
</dbReference>
<evidence type="ECO:0000256" key="9">
    <source>
        <dbReference type="PROSITE-ProRule" id="PRU00205"/>
    </source>
</evidence>
<dbReference type="InterPro" id="IPR006634">
    <property type="entry name" value="TLC-dom"/>
</dbReference>
<dbReference type="InterPro" id="IPR016439">
    <property type="entry name" value="Lag1/Lac1-like"/>
</dbReference>
<keyword evidence="3" id="KW-0808">Transferase</keyword>
<evidence type="ECO:0000256" key="1">
    <source>
        <dbReference type="ARBA" id="ARBA00004477"/>
    </source>
</evidence>
<feature type="transmembrane region" description="Helical" evidence="11">
    <location>
        <begin position="280"/>
        <end position="299"/>
    </location>
</feature>
<feature type="transmembrane region" description="Helical" evidence="11">
    <location>
        <begin position="337"/>
        <end position="356"/>
    </location>
</feature>
<name>A0A0C2XGM0_AMAMK</name>
<evidence type="ECO:0000256" key="11">
    <source>
        <dbReference type="SAM" id="Phobius"/>
    </source>
</evidence>
<evidence type="ECO:0000256" key="6">
    <source>
        <dbReference type="ARBA" id="ARBA00022989"/>
    </source>
</evidence>